<protein>
    <submittedName>
        <fullName evidence="1">Uncharacterized protein</fullName>
    </submittedName>
</protein>
<evidence type="ECO:0000313" key="2">
    <source>
        <dbReference type="Proteomes" id="UP001268610"/>
    </source>
</evidence>
<sequence length="117" mass="13123">MNKKRILALADIIEKQPHTGKESAEGFSMSSYVHDCGTPCCIAGWAAWLSFRKPKQMVDSTAVFYRAKTYLGLHEVEADLLFLPHEYHCGDKYPPSQAAATLRHLAETGEVNWRADP</sequence>
<accession>A0AAJ2H1I8</accession>
<comment type="caution">
    <text evidence="1">The sequence shown here is derived from an EMBL/GenBank/DDBJ whole genome shotgun (WGS) entry which is preliminary data.</text>
</comment>
<gene>
    <name evidence="1" type="ORF">RJJ65_32315</name>
</gene>
<dbReference type="EMBL" id="JAVLSF010000036">
    <property type="protein sequence ID" value="MDR9777244.1"/>
    <property type="molecule type" value="Genomic_DNA"/>
</dbReference>
<organism evidence="1 2">
    <name type="scientific">Rhizobium hidalgonense</name>
    <dbReference type="NCBI Taxonomy" id="1538159"/>
    <lineage>
        <taxon>Bacteria</taxon>
        <taxon>Pseudomonadati</taxon>
        <taxon>Pseudomonadota</taxon>
        <taxon>Alphaproteobacteria</taxon>
        <taxon>Hyphomicrobiales</taxon>
        <taxon>Rhizobiaceae</taxon>
        <taxon>Rhizobium/Agrobacterium group</taxon>
        <taxon>Rhizobium</taxon>
    </lineage>
</organism>
<dbReference type="RefSeq" id="WP_310865804.1">
    <property type="nucleotide sequence ID" value="NZ_JAVLSF010000036.1"/>
</dbReference>
<name>A0AAJ2H1I8_9HYPH</name>
<reference evidence="1" key="1">
    <citation type="submission" date="2023-04" db="EMBL/GenBank/DDBJ databases">
        <title>Genomic characterization of faba bean (Vicia faba) microsymbionts in Mexican soils.</title>
        <authorList>
            <person name="Rivera Orduna F.N."/>
            <person name="Guevara-Luna J."/>
            <person name="Yan J."/>
            <person name="Arroyo-Herrera I."/>
            <person name="Li Y."/>
            <person name="Vasquez-Murrieta M.S."/>
            <person name="Wang E.T."/>
        </authorList>
    </citation>
    <scope>NUCLEOTIDE SEQUENCE</scope>
    <source>
        <strain evidence="1">CH26</strain>
    </source>
</reference>
<dbReference type="AlphaFoldDB" id="A0AAJ2H1I8"/>
<proteinExistence type="predicted"/>
<dbReference type="Proteomes" id="UP001268610">
    <property type="component" value="Unassembled WGS sequence"/>
</dbReference>
<evidence type="ECO:0000313" key="1">
    <source>
        <dbReference type="EMBL" id="MDR9777244.1"/>
    </source>
</evidence>